<evidence type="ECO:0000313" key="1">
    <source>
        <dbReference type="EMBL" id="DAF63572.1"/>
    </source>
</evidence>
<reference evidence="1" key="1">
    <citation type="journal article" date="2021" name="Proc. Natl. Acad. Sci. U.S.A.">
        <title>A Catalog of Tens of Thousands of Viruses from Human Metagenomes Reveals Hidden Associations with Chronic Diseases.</title>
        <authorList>
            <person name="Tisza M.J."/>
            <person name="Buck C.B."/>
        </authorList>
    </citation>
    <scope>NUCLEOTIDE SEQUENCE</scope>
    <source>
        <strain evidence="1">CtwQT14</strain>
    </source>
</reference>
<protein>
    <submittedName>
        <fullName evidence="1">Uncharacterized protein</fullName>
    </submittedName>
</protein>
<accession>A0A8S5TJS0</accession>
<sequence>MKVTLDSNRTIKYVTRIGEVINSPEQRLILGATALATQPFIDLNNKKADKETRAVSVARTIGKIIAGTIVGVAVRAGSIAAIKRFSGAELKTVDGITKICKKTNKDIFVPLFAKIRPNISQADFAKEYKNYTNALGTVVATVAMIFTNFLIDVPLTKFITDRLTSKVQKSIDKKEAGGTK</sequence>
<proteinExistence type="predicted"/>
<name>A0A8S5TJS0_9CAUD</name>
<dbReference type="EMBL" id="BK032842">
    <property type="protein sequence ID" value="DAF63572.1"/>
    <property type="molecule type" value="Genomic_DNA"/>
</dbReference>
<organism evidence="1">
    <name type="scientific">Siphoviridae sp. ctwQT14</name>
    <dbReference type="NCBI Taxonomy" id="2827971"/>
    <lineage>
        <taxon>Viruses</taxon>
        <taxon>Duplodnaviria</taxon>
        <taxon>Heunggongvirae</taxon>
        <taxon>Uroviricota</taxon>
        <taxon>Caudoviricetes</taxon>
    </lineage>
</organism>